<name>A0AAV0PNN2_9ROSI</name>
<proteinExistence type="predicted"/>
<feature type="compositionally biased region" description="Low complexity" evidence="1">
    <location>
        <begin position="258"/>
        <end position="271"/>
    </location>
</feature>
<comment type="caution">
    <text evidence="2">The sequence shown here is derived from an EMBL/GenBank/DDBJ whole genome shotgun (WGS) entry which is preliminary data.</text>
</comment>
<evidence type="ECO:0000313" key="3">
    <source>
        <dbReference type="Proteomes" id="UP001154282"/>
    </source>
</evidence>
<sequence>MAQQQQEQQVSHLHYFVFHYVRRITKLISFFWVLTGIQRFVSQEEGWPLGLRPLNARVGMLRNQDFNGSISFATTMLTRSTSSTTDSSSDLDTESTGSFFHDKSITLGSLIGFSSILELSRRSTRGRGGRSASLREQQHSNNSNKPKPWIFSLCSRLTTDAVNTNSTNNSSSNHPPSLGHFLQVERRAAVACGNNSNASTNSHNNGSVSPRTLVYGPNDFSPIAESVGGSVMNSLFVGGEIAAPQVAEDDGGRRRRSSNNNDTNSSSSRSSKLLGHGDGYGPPLMLSCLCGQLIE</sequence>
<keyword evidence="3" id="KW-1185">Reference proteome</keyword>
<dbReference type="AlphaFoldDB" id="A0AAV0PNN2"/>
<dbReference type="Proteomes" id="UP001154282">
    <property type="component" value="Unassembled WGS sequence"/>
</dbReference>
<dbReference type="EMBL" id="CAMGYJ010000009">
    <property type="protein sequence ID" value="CAI0471806.1"/>
    <property type="molecule type" value="Genomic_DNA"/>
</dbReference>
<gene>
    <name evidence="2" type="ORF">LITE_LOCUS39031</name>
</gene>
<protein>
    <submittedName>
        <fullName evidence="2">Uncharacterized protein</fullName>
    </submittedName>
</protein>
<dbReference type="InterPro" id="IPR040344">
    <property type="entry name" value="At3g17950-like"/>
</dbReference>
<evidence type="ECO:0000313" key="2">
    <source>
        <dbReference type="EMBL" id="CAI0471806.1"/>
    </source>
</evidence>
<reference evidence="2" key="1">
    <citation type="submission" date="2022-08" db="EMBL/GenBank/DDBJ databases">
        <authorList>
            <person name="Gutierrez-Valencia J."/>
        </authorList>
    </citation>
    <scope>NUCLEOTIDE SEQUENCE</scope>
</reference>
<accession>A0AAV0PNN2</accession>
<evidence type="ECO:0000256" key="1">
    <source>
        <dbReference type="SAM" id="MobiDB-lite"/>
    </source>
</evidence>
<feature type="region of interest" description="Disordered" evidence="1">
    <location>
        <begin position="122"/>
        <end position="148"/>
    </location>
</feature>
<dbReference type="PANTHER" id="PTHR33544:SF3">
    <property type="entry name" value="60S RIBOSOMAL PROTEIN L36"/>
    <property type="match status" value="1"/>
</dbReference>
<organism evidence="2 3">
    <name type="scientific">Linum tenue</name>
    <dbReference type="NCBI Taxonomy" id="586396"/>
    <lineage>
        <taxon>Eukaryota</taxon>
        <taxon>Viridiplantae</taxon>
        <taxon>Streptophyta</taxon>
        <taxon>Embryophyta</taxon>
        <taxon>Tracheophyta</taxon>
        <taxon>Spermatophyta</taxon>
        <taxon>Magnoliopsida</taxon>
        <taxon>eudicotyledons</taxon>
        <taxon>Gunneridae</taxon>
        <taxon>Pentapetalae</taxon>
        <taxon>rosids</taxon>
        <taxon>fabids</taxon>
        <taxon>Malpighiales</taxon>
        <taxon>Linaceae</taxon>
        <taxon>Linum</taxon>
    </lineage>
</organism>
<feature type="region of interest" description="Disordered" evidence="1">
    <location>
        <begin position="246"/>
        <end position="276"/>
    </location>
</feature>
<dbReference type="PANTHER" id="PTHR33544">
    <property type="entry name" value="DUF4005 DOMAIN-CONTAINING PROTEIN-RELATED"/>
    <property type="match status" value="1"/>
</dbReference>